<evidence type="ECO:0000256" key="1">
    <source>
        <dbReference type="SAM" id="MobiDB-lite"/>
    </source>
</evidence>
<proteinExistence type="predicted"/>
<protein>
    <submittedName>
        <fullName evidence="2 3">Uncharacterized protein</fullName>
    </submittedName>
</protein>
<evidence type="ECO:0000313" key="4">
    <source>
        <dbReference type="Proteomes" id="UP000008810"/>
    </source>
</evidence>
<feature type="compositionally biased region" description="Low complexity" evidence="1">
    <location>
        <begin position="1"/>
        <end position="15"/>
    </location>
</feature>
<name>A0A2K2DAH3_BRADI</name>
<sequence length="229" mass="23842">MAPSSHSSPSPCPHSRGSGAGPYSPPLCATSASCLPSPPPTAAPPSPATYLVADARASSPQTAAALRRPRTPPRCCRCPSPSLASGQPPRRPYWLLASPSASALVPRATARCSWPPPPASLTARPSVAPADTLGHRVRRQQPPPHPHPHPAPPHPSTASPSPPLAGAFGHTASATHGWRPWPHRLRRPRAAPLRKKGMAASHLALGSGKKMGFGEIKNGSLTDWSHLSL</sequence>
<dbReference type="AlphaFoldDB" id="A0A2K2DAH3"/>
<reference evidence="3" key="3">
    <citation type="submission" date="2018-08" db="UniProtKB">
        <authorList>
            <consortium name="EnsemblPlants"/>
        </authorList>
    </citation>
    <scope>IDENTIFICATION</scope>
    <source>
        <strain evidence="3">cv. Bd21</strain>
    </source>
</reference>
<reference evidence="2 3" key="1">
    <citation type="journal article" date="2010" name="Nature">
        <title>Genome sequencing and analysis of the model grass Brachypodium distachyon.</title>
        <authorList>
            <consortium name="International Brachypodium Initiative"/>
        </authorList>
    </citation>
    <scope>NUCLEOTIDE SEQUENCE [LARGE SCALE GENOMIC DNA]</scope>
    <source>
        <strain evidence="2 3">Bd21</strain>
    </source>
</reference>
<evidence type="ECO:0000313" key="2">
    <source>
        <dbReference type="EMBL" id="PNT71276.1"/>
    </source>
</evidence>
<feature type="region of interest" description="Disordered" evidence="1">
    <location>
        <begin position="55"/>
        <end position="92"/>
    </location>
</feature>
<dbReference type="EMBL" id="CM000881">
    <property type="protein sequence ID" value="PNT71276.1"/>
    <property type="molecule type" value="Genomic_DNA"/>
</dbReference>
<accession>A0A2K2DAH3</accession>
<reference evidence="2" key="2">
    <citation type="submission" date="2017-06" db="EMBL/GenBank/DDBJ databases">
        <title>WGS assembly of Brachypodium distachyon.</title>
        <authorList>
            <consortium name="The International Brachypodium Initiative"/>
            <person name="Lucas S."/>
            <person name="Harmon-Smith M."/>
            <person name="Lail K."/>
            <person name="Tice H."/>
            <person name="Grimwood J."/>
            <person name="Bruce D."/>
            <person name="Barry K."/>
            <person name="Shu S."/>
            <person name="Lindquist E."/>
            <person name="Wang M."/>
            <person name="Pitluck S."/>
            <person name="Vogel J.P."/>
            <person name="Garvin D.F."/>
            <person name="Mockler T.C."/>
            <person name="Schmutz J."/>
            <person name="Rokhsar D."/>
            <person name="Bevan M.W."/>
        </authorList>
    </citation>
    <scope>NUCLEOTIDE SEQUENCE</scope>
    <source>
        <strain evidence="2">Bd21</strain>
    </source>
</reference>
<organism evidence="2">
    <name type="scientific">Brachypodium distachyon</name>
    <name type="common">Purple false brome</name>
    <name type="synonym">Trachynia distachya</name>
    <dbReference type="NCBI Taxonomy" id="15368"/>
    <lineage>
        <taxon>Eukaryota</taxon>
        <taxon>Viridiplantae</taxon>
        <taxon>Streptophyta</taxon>
        <taxon>Embryophyta</taxon>
        <taxon>Tracheophyta</taxon>
        <taxon>Spermatophyta</taxon>
        <taxon>Magnoliopsida</taxon>
        <taxon>Liliopsida</taxon>
        <taxon>Poales</taxon>
        <taxon>Poaceae</taxon>
        <taxon>BOP clade</taxon>
        <taxon>Pooideae</taxon>
        <taxon>Stipodae</taxon>
        <taxon>Brachypodieae</taxon>
        <taxon>Brachypodium</taxon>
    </lineage>
</organism>
<feature type="region of interest" description="Disordered" evidence="1">
    <location>
        <begin position="106"/>
        <end position="198"/>
    </location>
</feature>
<gene>
    <name evidence="2" type="ORF">BRADI_2g25566v3</name>
</gene>
<keyword evidence="4" id="KW-1185">Reference proteome</keyword>
<feature type="region of interest" description="Disordered" evidence="1">
    <location>
        <begin position="1"/>
        <end position="21"/>
    </location>
</feature>
<feature type="compositionally biased region" description="Basic residues" evidence="1">
    <location>
        <begin position="181"/>
        <end position="197"/>
    </location>
</feature>
<dbReference type="Gramene" id="PNT71276">
    <property type="protein sequence ID" value="PNT71276"/>
    <property type="gene ID" value="BRADI_2g25566v3"/>
</dbReference>
<dbReference type="Proteomes" id="UP000008810">
    <property type="component" value="Chromosome 2"/>
</dbReference>
<dbReference type="InParanoid" id="A0A2K2DAH3"/>
<evidence type="ECO:0000313" key="3">
    <source>
        <dbReference type="EnsemblPlants" id="PNT71276"/>
    </source>
</evidence>
<dbReference type="EnsemblPlants" id="PNT71276">
    <property type="protein sequence ID" value="PNT71276"/>
    <property type="gene ID" value="BRADI_2g25566v3"/>
</dbReference>
<feature type="compositionally biased region" description="Pro residues" evidence="1">
    <location>
        <begin position="141"/>
        <end position="163"/>
    </location>
</feature>